<dbReference type="RefSeq" id="WP_181580928.1">
    <property type="nucleotide sequence ID" value="NZ_CP059399.1"/>
</dbReference>
<evidence type="ECO:0000313" key="1">
    <source>
        <dbReference type="EMBL" id="QLY29724.1"/>
    </source>
</evidence>
<dbReference type="EMBL" id="CP059399">
    <property type="protein sequence ID" value="QLY29724.1"/>
    <property type="molecule type" value="Genomic_DNA"/>
</dbReference>
<protein>
    <submittedName>
        <fullName evidence="1">Immunity 49 family protein</fullName>
    </submittedName>
</protein>
<keyword evidence="2" id="KW-1185">Reference proteome</keyword>
<gene>
    <name evidence="1" type="ORF">H0264_31560</name>
</gene>
<proteinExistence type="predicted"/>
<dbReference type="InterPro" id="IPR029074">
    <property type="entry name" value="Imm49"/>
</dbReference>
<accession>A0A7D6Z330</accession>
<organism evidence="1 2">
    <name type="scientific">Nocardia huaxiensis</name>
    <dbReference type="NCBI Taxonomy" id="2755382"/>
    <lineage>
        <taxon>Bacteria</taxon>
        <taxon>Bacillati</taxon>
        <taxon>Actinomycetota</taxon>
        <taxon>Actinomycetes</taxon>
        <taxon>Mycobacteriales</taxon>
        <taxon>Nocardiaceae</taxon>
        <taxon>Nocardia</taxon>
    </lineage>
</organism>
<reference evidence="1 2" key="1">
    <citation type="submission" date="2020-07" db="EMBL/GenBank/DDBJ databases">
        <authorList>
            <person name="Zhuang K."/>
            <person name="Ran Y."/>
        </authorList>
    </citation>
    <scope>NUCLEOTIDE SEQUENCE [LARGE SCALE GENOMIC DNA]</scope>
    <source>
        <strain evidence="1 2">WCH-YHL-001</strain>
    </source>
</reference>
<dbReference type="Pfam" id="PF15575">
    <property type="entry name" value="Imm49"/>
    <property type="match status" value="1"/>
</dbReference>
<name>A0A7D6Z330_9NOCA</name>
<dbReference type="Proteomes" id="UP000515512">
    <property type="component" value="Chromosome"/>
</dbReference>
<dbReference type="AlphaFoldDB" id="A0A7D6Z330"/>
<evidence type="ECO:0000313" key="2">
    <source>
        <dbReference type="Proteomes" id="UP000515512"/>
    </source>
</evidence>
<dbReference type="KEGG" id="nhu:H0264_31560"/>
<sequence>MTIEIARYGRICLDDLPRADDLDAMGRIYVASLEKSPELIGAAFEVSLEHLWARCWIDEDVRQPETWLAMVRAVQTGYALFEMTNGRADIVRCRIDGEIRTMAAIGPHPAASVGNWVTAFYLAVVCREWGKVSRLCAIPLDDLRVPGAETDEFMYVWADALQYFWTASQGPPTGASPGVELVERLGAALTASYPHAAPHTPPEVLHFILAPAVLLLHKLLFKDDVAFHEDLAESLELHQLYWRSNPQSFHLARSSIALPILAIACIAQEESVTIDITSGYLPKHLLAGSWVDEFEL</sequence>